<dbReference type="InterPro" id="IPR007650">
    <property type="entry name" value="Zf-FLZ_dom"/>
</dbReference>
<protein>
    <submittedName>
        <fullName evidence="9">FLZ-type domain-containing protein</fullName>
    </submittedName>
</protein>
<feature type="region of interest" description="Disordered" evidence="7">
    <location>
        <begin position="102"/>
        <end position="142"/>
    </location>
</feature>
<reference evidence="9" key="2">
    <citation type="submission" date="2023-05" db="EMBL/GenBank/DDBJ databases">
        <authorList>
            <person name="Schelkunov M.I."/>
        </authorList>
    </citation>
    <scope>NUCLEOTIDE SEQUENCE</scope>
    <source>
        <strain evidence="9">Hsosn_3</strain>
        <tissue evidence="9">Leaf</tissue>
    </source>
</reference>
<organism evidence="9 10">
    <name type="scientific">Heracleum sosnowskyi</name>
    <dbReference type="NCBI Taxonomy" id="360622"/>
    <lineage>
        <taxon>Eukaryota</taxon>
        <taxon>Viridiplantae</taxon>
        <taxon>Streptophyta</taxon>
        <taxon>Embryophyta</taxon>
        <taxon>Tracheophyta</taxon>
        <taxon>Spermatophyta</taxon>
        <taxon>Magnoliopsida</taxon>
        <taxon>eudicotyledons</taxon>
        <taxon>Gunneridae</taxon>
        <taxon>Pentapetalae</taxon>
        <taxon>asterids</taxon>
        <taxon>campanulids</taxon>
        <taxon>Apiales</taxon>
        <taxon>Apiaceae</taxon>
        <taxon>Apioideae</taxon>
        <taxon>apioid superclade</taxon>
        <taxon>Tordylieae</taxon>
        <taxon>Tordyliinae</taxon>
        <taxon>Heracleum</taxon>
    </lineage>
</organism>
<dbReference type="PANTHER" id="PTHR33059">
    <property type="entry name" value="FCS-LIKE ZINC FINGER 5"/>
    <property type="match status" value="1"/>
</dbReference>
<proteinExistence type="inferred from homology"/>
<reference evidence="9" key="1">
    <citation type="submission" date="2023-02" db="EMBL/GenBank/DDBJ databases">
        <title>Genome of toxic invasive species Heracleum sosnowskyi carries increased number of genes despite the absence of recent whole-genome duplications.</title>
        <authorList>
            <person name="Schelkunov M."/>
            <person name="Shtratnikova V."/>
            <person name="Makarenko M."/>
            <person name="Klepikova A."/>
            <person name="Omelchenko D."/>
            <person name="Novikova G."/>
            <person name="Obukhova E."/>
            <person name="Bogdanov V."/>
            <person name="Penin A."/>
            <person name="Logacheva M."/>
        </authorList>
    </citation>
    <scope>NUCLEOTIDE SEQUENCE</scope>
    <source>
        <strain evidence="9">Hsosn_3</strain>
        <tissue evidence="9">Leaf</tissue>
    </source>
</reference>
<evidence type="ECO:0000256" key="3">
    <source>
        <dbReference type="ARBA" id="ARBA00022490"/>
    </source>
</evidence>
<evidence type="ECO:0000259" key="8">
    <source>
        <dbReference type="PROSITE" id="PS51795"/>
    </source>
</evidence>
<keyword evidence="5" id="KW-0862">Zinc</keyword>
<evidence type="ECO:0000256" key="1">
    <source>
        <dbReference type="ARBA" id="ARBA00004496"/>
    </source>
</evidence>
<comment type="caution">
    <text evidence="9">The sequence shown here is derived from an EMBL/GenBank/DDBJ whole genome shotgun (WGS) entry which is preliminary data.</text>
</comment>
<comment type="subcellular location">
    <subcellularLocation>
        <location evidence="1">Cytoplasm</location>
    </subcellularLocation>
</comment>
<evidence type="ECO:0000256" key="7">
    <source>
        <dbReference type="SAM" id="MobiDB-lite"/>
    </source>
</evidence>
<evidence type="ECO:0000313" key="9">
    <source>
        <dbReference type="EMBL" id="KAK1385628.1"/>
    </source>
</evidence>
<keyword evidence="10" id="KW-1185">Reference proteome</keyword>
<gene>
    <name evidence="9" type="ORF">POM88_023363</name>
</gene>
<keyword evidence="4" id="KW-0479">Metal-binding</keyword>
<comment type="similarity">
    <text evidence="2">Belongs to the FLZ family.</text>
</comment>
<dbReference type="PROSITE" id="PS51795">
    <property type="entry name" value="ZF_FLZ"/>
    <property type="match status" value="1"/>
</dbReference>
<evidence type="ECO:0000256" key="6">
    <source>
        <dbReference type="PROSITE-ProRule" id="PRU01131"/>
    </source>
</evidence>
<name>A0AAD8II53_9APIA</name>
<accession>A0AAD8II53</accession>
<evidence type="ECO:0000256" key="4">
    <source>
        <dbReference type="ARBA" id="ARBA00022723"/>
    </source>
</evidence>
<feature type="compositionally biased region" description="Low complexity" evidence="7">
    <location>
        <begin position="128"/>
        <end position="142"/>
    </location>
</feature>
<feature type="domain" description="FLZ-type" evidence="8">
    <location>
        <begin position="57"/>
        <end position="101"/>
    </location>
</feature>
<dbReference type="GO" id="GO:0008270">
    <property type="term" value="F:zinc ion binding"/>
    <property type="evidence" value="ECO:0007669"/>
    <property type="project" value="UniProtKB-KW"/>
</dbReference>
<dbReference type="Pfam" id="PF04570">
    <property type="entry name" value="zf-FLZ"/>
    <property type="match status" value="1"/>
</dbReference>
<sequence length="142" mass="15857">MVGLSIVLESDKLTTITTSTSNNNKSAQVINKVMMTINKKPTPPASPSSRSSFCRSSFLDQCFLCKRRLLPSRDIFMYRGDRAFCSEECRCTQIFMDEQTEMKKKTTTTATATKTAAPKNKNRREKCSSAAMRSSATSRNST</sequence>
<dbReference type="AlphaFoldDB" id="A0AAD8II53"/>
<keyword evidence="3" id="KW-0963">Cytoplasm</keyword>
<keyword evidence="5" id="KW-0863">Zinc-finger</keyword>
<dbReference type="PANTHER" id="PTHR33059:SF84">
    <property type="entry name" value="FCS-LIKE ZINC FINGER 15"/>
    <property type="match status" value="1"/>
</dbReference>
<dbReference type="EMBL" id="JAUIZM010000005">
    <property type="protein sequence ID" value="KAK1385628.1"/>
    <property type="molecule type" value="Genomic_DNA"/>
</dbReference>
<feature type="compositionally biased region" description="Low complexity" evidence="7">
    <location>
        <begin position="107"/>
        <end position="117"/>
    </location>
</feature>
<dbReference type="Proteomes" id="UP001237642">
    <property type="component" value="Unassembled WGS sequence"/>
</dbReference>
<evidence type="ECO:0000313" key="10">
    <source>
        <dbReference type="Proteomes" id="UP001237642"/>
    </source>
</evidence>
<evidence type="ECO:0000256" key="5">
    <source>
        <dbReference type="ARBA" id="ARBA00022771"/>
    </source>
</evidence>
<dbReference type="GO" id="GO:0005737">
    <property type="term" value="C:cytoplasm"/>
    <property type="evidence" value="ECO:0007669"/>
    <property type="project" value="UniProtKB-SubCell"/>
</dbReference>
<feature type="zinc finger region" description="FLZ-type" evidence="6">
    <location>
        <begin position="57"/>
        <end position="101"/>
    </location>
</feature>
<evidence type="ECO:0000256" key="2">
    <source>
        <dbReference type="ARBA" id="ARBA00009374"/>
    </source>
</evidence>